<comment type="cofactor">
    <cofactor evidence="1">
        <name>Mg(2+)</name>
        <dbReference type="ChEBI" id="CHEBI:18420"/>
    </cofactor>
</comment>
<keyword evidence="3" id="KW-0378">Hydrolase</keyword>
<dbReference type="PANTHER" id="PTHR22748">
    <property type="entry name" value="AP ENDONUCLEASE"/>
    <property type="match status" value="1"/>
</dbReference>
<name>A0A445IIC6_GLYSO</name>
<dbReference type="Proteomes" id="UP000289340">
    <property type="component" value="Chromosome 10"/>
</dbReference>
<dbReference type="InterPro" id="IPR036691">
    <property type="entry name" value="Endo/exonu/phosph_ase_sf"/>
</dbReference>
<keyword evidence="4" id="KW-0460">Magnesium</keyword>
<keyword evidence="6" id="KW-1185">Reference proteome</keyword>
<sequence>MRILTYNTRGLGCSIKWKSIRNIVLKEEVQLLCVQETKKEDVTKVVCYAMWGNHEVEWSLSPSEGLSRGVFCLWDTNSFFRGLGYLGLEGVWKENGIQMVIVNIYDSRD</sequence>
<evidence type="ECO:0000256" key="2">
    <source>
        <dbReference type="ARBA" id="ARBA00022723"/>
    </source>
</evidence>
<evidence type="ECO:0000313" key="5">
    <source>
        <dbReference type="EMBL" id="RZB85632.1"/>
    </source>
</evidence>
<dbReference type="GO" id="GO:0008311">
    <property type="term" value="F:double-stranded DNA 3'-5' DNA exonuclease activity"/>
    <property type="evidence" value="ECO:0007669"/>
    <property type="project" value="TreeGrafter"/>
</dbReference>
<evidence type="ECO:0000256" key="1">
    <source>
        <dbReference type="ARBA" id="ARBA00001946"/>
    </source>
</evidence>
<dbReference type="GO" id="GO:0005634">
    <property type="term" value="C:nucleus"/>
    <property type="evidence" value="ECO:0007669"/>
    <property type="project" value="TreeGrafter"/>
</dbReference>
<accession>A0A445IIC6</accession>
<dbReference type="SMR" id="A0A445IIC6"/>
<dbReference type="SUPFAM" id="SSF56219">
    <property type="entry name" value="DNase I-like"/>
    <property type="match status" value="1"/>
</dbReference>
<evidence type="ECO:0000313" key="6">
    <source>
        <dbReference type="Proteomes" id="UP000289340"/>
    </source>
</evidence>
<dbReference type="AlphaFoldDB" id="A0A445IIC6"/>
<dbReference type="InterPro" id="IPR004808">
    <property type="entry name" value="AP_endonuc_1"/>
</dbReference>
<dbReference type="Gene3D" id="3.60.10.10">
    <property type="entry name" value="Endonuclease/exonuclease/phosphatase"/>
    <property type="match status" value="1"/>
</dbReference>
<dbReference type="EMBL" id="QZWG01000010">
    <property type="protein sequence ID" value="RZB85632.1"/>
    <property type="molecule type" value="Genomic_DNA"/>
</dbReference>
<reference evidence="5 6" key="1">
    <citation type="submission" date="2018-09" db="EMBL/GenBank/DDBJ databases">
        <title>A high-quality reference genome of wild soybean provides a powerful tool to mine soybean genomes.</title>
        <authorList>
            <person name="Xie M."/>
            <person name="Chung C.Y.L."/>
            <person name="Li M.-W."/>
            <person name="Wong F.-L."/>
            <person name="Chan T.-F."/>
            <person name="Lam H.-M."/>
        </authorList>
    </citation>
    <scope>NUCLEOTIDE SEQUENCE [LARGE SCALE GENOMIC DNA]</scope>
    <source>
        <strain evidence="6">cv. W05</strain>
        <tissue evidence="5">Hypocotyl of etiolated seedlings</tissue>
    </source>
</reference>
<comment type="caution">
    <text evidence="5">The sequence shown here is derived from an EMBL/GenBank/DDBJ whole genome shotgun (WGS) entry which is preliminary data.</text>
</comment>
<dbReference type="GO" id="GO:0046872">
    <property type="term" value="F:metal ion binding"/>
    <property type="evidence" value="ECO:0007669"/>
    <property type="project" value="UniProtKB-KW"/>
</dbReference>
<protein>
    <recommendedName>
        <fullName evidence="7">Endonuclease/exonuclease/phosphatase domain-containing protein</fullName>
    </recommendedName>
</protein>
<gene>
    <name evidence="5" type="ORF">D0Y65_025970</name>
</gene>
<proteinExistence type="predicted"/>
<keyword evidence="2" id="KW-0479">Metal-binding</keyword>
<dbReference type="GO" id="GO:0006284">
    <property type="term" value="P:base-excision repair"/>
    <property type="evidence" value="ECO:0007669"/>
    <property type="project" value="TreeGrafter"/>
</dbReference>
<dbReference type="GO" id="GO:0003906">
    <property type="term" value="F:DNA-(apurinic or apyrimidinic site) endonuclease activity"/>
    <property type="evidence" value="ECO:0007669"/>
    <property type="project" value="TreeGrafter"/>
</dbReference>
<organism evidence="5 6">
    <name type="scientific">Glycine soja</name>
    <name type="common">Wild soybean</name>
    <dbReference type="NCBI Taxonomy" id="3848"/>
    <lineage>
        <taxon>Eukaryota</taxon>
        <taxon>Viridiplantae</taxon>
        <taxon>Streptophyta</taxon>
        <taxon>Embryophyta</taxon>
        <taxon>Tracheophyta</taxon>
        <taxon>Spermatophyta</taxon>
        <taxon>Magnoliopsida</taxon>
        <taxon>eudicotyledons</taxon>
        <taxon>Gunneridae</taxon>
        <taxon>Pentapetalae</taxon>
        <taxon>rosids</taxon>
        <taxon>fabids</taxon>
        <taxon>Fabales</taxon>
        <taxon>Fabaceae</taxon>
        <taxon>Papilionoideae</taxon>
        <taxon>50 kb inversion clade</taxon>
        <taxon>NPAAA clade</taxon>
        <taxon>indigoferoid/millettioid clade</taxon>
        <taxon>Phaseoleae</taxon>
        <taxon>Glycine</taxon>
        <taxon>Glycine subgen. Soja</taxon>
    </lineage>
</organism>
<evidence type="ECO:0008006" key="7">
    <source>
        <dbReference type="Google" id="ProtNLM"/>
    </source>
</evidence>
<evidence type="ECO:0000256" key="4">
    <source>
        <dbReference type="ARBA" id="ARBA00022842"/>
    </source>
</evidence>
<dbReference type="GO" id="GO:0008081">
    <property type="term" value="F:phosphoric diester hydrolase activity"/>
    <property type="evidence" value="ECO:0007669"/>
    <property type="project" value="TreeGrafter"/>
</dbReference>
<evidence type="ECO:0000256" key="3">
    <source>
        <dbReference type="ARBA" id="ARBA00022801"/>
    </source>
</evidence>
<dbReference type="PANTHER" id="PTHR22748:SF11">
    <property type="entry name" value="OS07G0184032 PROTEIN"/>
    <property type="match status" value="1"/>
</dbReference>